<evidence type="ECO:0000313" key="26">
    <source>
        <dbReference type="Proteomes" id="UP000324194"/>
    </source>
</evidence>
<dbReference type="InterPro" id="IPR004101">
    <property type="entry name" value="Mur_ligase_C"/>
</dbReference>
<proteinExistence type="inferred from homology"/>
<evidence type="ECO:0000256" key="19">
    <source>
        <dbReference type="ARBA" id="ARBA00047493"/>
    </source>
</evidence>
<evidence type="ECO:0000256" key="17">
    <source>
        <dbReference type="ARBA" id="ARBA00030592"/>
    </source>
</evidence>
<keyword evidence="12 23" id="KW-0547">Nucleotide-binding</keyword>
<dbReference type="SUPFAM" id="SSF53244">
    <property type="entry name" value="MurD-like peptide ligases, peptide-binding domain"/>
    <property type="match status" value="1"/>
</dbReference>
<keyword evidence="26" id="KW-1185">Reference proteome</keyword>
<comment type="catalytic activity">
    <reaction evidence="19">
        <text>(6S)-5,6,7,8-tetrahydrofolyl-(gamma-L-Glu)(n) + L-glutamate + ATP = (6S)-5,6,7,8-tetrahydrofolyl-(gamma-L-Glu)(n+1) + ADP + phosphate + H(+)</text>
        <dbReference type="Rhea" id="RHEA:10580"/>
        <dbReference type="Rhea" id="RHEA-COMP:14738"/>
        <dbReference type="Rhea" id="RHEA-COMP:14740"/>
        <dbReference type="ChEBI" id="CHEBI:15378"/>
        <dbReference type="ChEBI" id="CHEBI:29985"/>
        <dbReference type="ChEBI" id="CHEBI:30616"/>
        <dbReference type="ChEBI" id="CHEBI:43474"/>
        <dbReference type="ChEBI" id="CHEBI:141005"/>
        <dbReference type="ChEBI" id="CHEBI:456216"/>
        <dbReference type="EC" id="6.3.2.17"/>
    </reaction>
</comment>
<keyword evidence="10 23" id="KW-0436">Ligase</keyword>
<dbReference type="PIRSF" id="PIRSF001563">
    <property type="entry name" value="Folylpolyglu_synth"/>
    <property type="match status" value="1"/>
</dbReference>
<keyword evidence="14" id="KW-0460">Magnesium</keyword>
<evidence type="ECO:0000256" key="21">
    <source>
        <dbReference type="ARBA" id="ARBA00049035"/>
    </source>
</evidence>
<evidence type="ECO:0000256" key="1">
    <source>
        <dbReference type="ARBA" id="ARBA00001946"/>
    </source>
</evidence>
<evidence type="ECO:0000256" key="11">
    <source>
        <dbReference type="ARBA" id="ARBA00022723"/>
    </source>
</evidence>
<dbReference type="GO" id="GO:0005737">
    <property type="term" value="C:cytoplasm"/>
    <property type="evidence" value="ECO:0007669"/>
    <property type="project" value="TreeGrafter"/>
</dbReference>
<dbReference type="Proteomes" id="UP000324194">
    <property type="component" value="Chromosome 1"/>
</dbReference>
<keyword evidence="15" id="KW-0289">Folate biosynthesis</keyword>
<evidence type="ECO:0000256" key="23">
    <source>
        <dbReference type="PIRNR" id="PIRNR001563"/>
    </source>
</evidence>
<dbReference type="AlphaFoldDB" id="A0A5E4PEE0"/>
<dbReference type="GO" id="GO:0046656">
    <property type="term" value="P:folic acid biosynthetic process"/>
    <property type="evidence" value="ECO:0007669"/>
    <property type="project" value="UniProtKB-KW"/>
</dbReference>
<evidence type="ECO:0000256" key="10">
    <source>
        <dbReference type="ARBA" id="ARBA00022598"/>
    </source>
</evidence>
<dbReference type="EMBL" id="LR699119">
    <property type="protein sequence ID" value="VVC74731.1"/>
    <property type="molecule type" value="Genomic_DNA"/>
</dbReference>
<evidence type="ECO:0000256" key="18">
    <source>
        <dbReference type="ARBA" id="ARBA00032510"/>
    </source>
</evidence>
<dbReference type="InterPro" id="IPR036615">
    <property type="entry name" value="Mur_ligase_C_dom_sf"/>
</dbReference>
<evidence type="ECO:0000256" key="9">
    <source>
        <dbReference type="ARBA" id="ARBA00019357"/>
    </source>
</evidence>
<dbReference type="Gene3D" id="3.90.190.20">
    <property type="entry name" value="Mur ligase, C-terminal domain"/>
    <property type="match status" value="1"/>
</dbReference>
<evidence type="ECO:0000256" key="2">
    <source>
        <dbReference type="ARBA" id="ARBA00002714"/>
    </source>
</evidence>
<comment type="catalytic activity">
    <reaction evidence="20">
        <text>10-formyltetrahydrofolyl-(gamma-L-Glu)(n) + L-glutamate + ATP = 10-formyltetrahydrofolyl-(gamma-L-Glu)(n+1) + ADP + phosphate + H(+)</text>
        <dbReference type="Rhea" id="RHEA:51904"/>
        <dbReference type="Rhea" id="RHEA-COMP:13088"/>
        <dbReference type="Rhea" id="RHEA-COMP:14300"/>
        <dbReference type="ChEBI" id="CHEBI:15378"/>
        <dbReference type="ChEBI" id="CHEBI:29985"/>
        <dbReference type="ChEBI" id="CHEBI:30616"/>
        <dbReference type="ChEBI" id="CHEBI:43474"/>
        <dbReference type="ChEBI" id="CHEBI:134413"/>
        <dbReference type="ChEBI" id="CHEBI:456216"/>
        <dbReference type="EC" id="6.3.2.17"/>
    </reaction>
</comment>
<dbReference type="GO" id="GO:0046872">
    <property type="term" value="F:metal ion binding"/>
    <property type="evidence" value="ECO:0007669"/>
    <property type="project" value="UniProtKB-KW"/>
</dbReference>
<comment type="pathway">
    <text evidence="4">Cofactor biosynthesis; tetrahydrofolylpolyglutamate biosynthesis.</text>
</comment>
<name>A0A5E4PEE0_9COXI</name>
<dbReference type="UniPathway" id="UPA00077">
    <property type="reaction ID" value="UER00157"/>
</dbReference>
<dbReference type="InterPro" id="IPR001645">
    <property type="entry name" value="Folylpolyglutamate_synth"/>
</dbReference>
<comment type="subunit">
    <text evidence="6">Monomer.</text>
</comment>
<reference evidence="25 26" key="1">
    <citation type="submission" date="2019-08" db="EMBL/GenBank/DDBJ databases">
        <authorList>
            <person name="Guy L."/>
        </authorList>
    </citation>
    <scope>NUCLEOTIDE SEQUENCE [LARGE SCALE GENOMIC DNA]</scope>
    <source>
        <strain evidence="25 26">SGT-108</strain>
    </source>
</reference>
<evidence type="ECO:0000256" key="3">
    <source>
        <dbReference type="ARBA" id="ARBA00004799"/>
    </source>
</evidence>
<dbReference type="FunFam" id="3.40.1190.10:FF:000004">
    <property type="entry name" value="Dihydrofolate synthase/folylpolyglutamate synthase"/>
    <property type="match status" value="1"/>
</dbReference>
<comment type="catalytic activity">
    <reaction evidence="22">
        <text>7,8-dihydropteroate + L-glutamate + ATP = 7,8-dihydrofolate + ADP + phosphate + H(+)</text>
        <dbReference type="Rhea" id="RHEA:23584"/>
        <dbReference type="ChEBI" id="CHEBI:15378"/>
        <dbReference type="ChEBI" id="CHEBI:17839"/>
        <dbReference type="ChEBI" id="CHEBI:29985"/>
        <dbReference type="ChEBI" id="CHEBI:30616"/>
        <dbReference type="ChEBI" id="CHEBI:43474"/>
        <dbReference type="ChEBI" id="CHEBI:57451"/>
        <dbReference type="ChEBI" id="CHEBI:456216"/>
        <dbReference type="EC" id="6.3.2.12"/>
    </reaction>
</comment>
<evidence type="ECO:0000256" key="13">
    <source>
        <dbReference type="ARBA" id="ARBA00022840"/>
    </source>
</evidence>
<comment type="similarity">
    <text evidence="5 23">Belongs to the folylpolyglutamate synthase family.</text>
</comment>
<sequence length="416" mass="45910">MHLSTVSEWMSWIESIHATEIDLGLERVKMVAERLGVLTPKCPVIIVGGTNGKGSTVSGLEAIYRAAGYQTGAFTSPILFRQNEQVRINGNLAKDEEFCEAFAKVESARGGISLTPFEYCTLGALCIFQNYPLDIMILEVGMGGRLDAVNILNADVAVVASVGIDHISWLGHTRELIGREKAGIFRAERPAVCGDFDPPVSLIEAAADLPAPLYFHGRDFDFEETTDHWTWTHQGIRYESLPLNSLSTQNMSVVLMVITLLQAKLPVKREAIDKGLKEVTLPGRIQIIADDVTEIFDVSHNPDAVAFLKQKLDTMMCTGRTLAVFSMLSDKDIIGSLTVIKDRIDEWYAASLQTKRSSTMELLEESFAAAEISQVRFFSTLAEAYQAAIQSARMGDRVIVFGSFHAVAEAWRARKE</sequence>
<dbReference type="EC" id="6.3.2.17" evidence="8"/>
<organism evidence="25 26">
    <name type="scientific">Aquicella siphonis</name>
    <dbReference type="NCBI Taxonomy" id="254247"/>
    <lineage>
        <taxon>Bacteria</taxon>
        <taxon>Pseudomonadati</taxon>
        <taxon>Pseudomonadota</taxon>
        <taxon>Gammaproteobacteria</taxon>
        <taxon>Legionellales</taxon>
        <taxon>Coxiellaceae</taxon>
        <taxon>Aquicella</taxon>
    </lineage>
</organism>
<evidence type="ECO:0000256" key="16">
    <source>
        <dbReference type="ARBA" id="ARBA00030048"/>
    </source>
</evidence>
<evidence type="ECO:0000256" key="15">
    <source>
        <dbReference type="ARBA" id="ARBA00022909"/>
    </source>
</evidence>
<dbReference type="Gene3D" id="3.40.1190.10">
    <property type="entry name" value="Mur-like, catalytic domain"/>
    <property type="match status" value="1"/>
</dbReference>
<comment type="pathway">
    <text evidence="3">Cofactor biosynthesis; tetrahydrofolate biosynthesis; 7,8-dihydrofolate from 2-amino-4-hydroxy-6-hydroxymethyl-7,8-dihydropteridine diphosphate and 4-aminobenzoate: step 2/2.</text>
</comment>
<evidence type="ECO:0000256" key="12">
    <source>
        <dbReference type="ARBA" id="ARBA00022741"/>
    </source>
</evidence>
<evidence type="ECO:0000256" key="7">
    <source>
        <dbReference type="ARBA" id="ARBA00013023"/>
    </source>
</evidence>
<evidence type="ECO:0000313" key="25">
    <source>
        <dbReference type="EMBL" id="VVC74731.1"/>
    </source>
</evidence>
<dbReference type="NCBIfam" id="TIGR01499">
    <property type="entry name" value="folC"/>
    <property type="match status" value="1"/>
</dbReference>
<protein>
    <recommendedName>
        <fullName evidence="9">Dihydrofolate synthase/folylpolyglutamate synthase</fullName>
        <ecNumber evidence="7">6.3.2.12</ecNumber>
        <ecNumber evidence="8">6.3.2.17</ecNumber>
    </recommendedName>
    <alternativeName>
        <fullName evidence="18">Folylpoly-gamma-glutamate synthetase-dihydrofolate synthetase</fullName>
    </alternativeName>
    <alternativeName>
        <fullName evidence="16">Folylpolyglutamate synthetase</fullName>
    </alternativeName>
    <alternativeName>
        <fullName evidence="17">Tetrahydrofolylpolyglutamate synthase</fullName>
    </alternativeName>
</protein>
<dbReference type="NCBIfam" id="NF008101">
    <property type="entry name" value="PRK10846.1"/>
    <property type="match status" value="1"/>
</dbReference>
<evidence type="ECO:0000256" key="8">
    <source>
        <dbReference type="ARBA" id="ARBA00013025"/>
    </source>
</evidence>
<dbReference type="Pfam" id="PF02875">
    <property type="entry name" value="Mur_ligase_C"/>
    <property type="match status" value="1"/>
</dbReference>
<dbReference type="GO" id="GO:0004326">
    <property type="term" value="F:tetrahydrofolylpolyglutamate synthase activity"/>
    <property type="evidence" value="ECO:0007669"/>
    <property type="project" value="UniProtKB-EC"/>
</dbReference>
<dbReference type="RefSeq" id="WP_172622670.1">
    <property type="nucleotide sequence ID" value="NZ_LR699119.1"/>
</dbReference>
<dbReference type="GO" id="GO:0046654">
    <property type="term" value="P:tetrahydrofolate biosynthetic process"/>
    <property type="evidence" value="ECO:0007669"/>
    <property type="project" value="UniProtKB-UniPathway"/>
</dbReference>
<dbReference type="GO" id="GO:0008841">
    <property type="term" value="F:dihydrofolate synthase activity"/>
    <property type="evidence" value="ECO:0007669"/>
    <property type="project" value="UniProtKB-EC"/>
</dbReference>
<comment type="cofactor">
    <cofactor evidence="1">
        <name>Mg(2+)</name>
        <dbReference type="ChEBI" id="CHEBI:18420"/>
    </cofactor>
</comment>
<evidence type="ECO:0000256" key="22">
    <source>
        <dbReference type="ARBA" id="ARBA00049161"/>
    </source>
</evidence>
<evidence type="ECO:0000256" key="5">
    <source>
        <dbReference type="ARBA" id="ARBA00008276"/>
    </source>
</evidence>
<dbReference type="PANTHER" id="PTHR11136:SF0">
    <property type="entry name" value="DIHYDROFOLATE SYNTHETASE-RELATED"/>
    <property type="match status" value="1"/>
</dbReference>
<evidence type="ECO:0000256" key="6">
    <source>
        <dbReference type="ARBA" id="ARBA00011245"/>
    </source>
</evidence>
<dbReference type="SUPFAM" id="SSF53623">
    <property type="entry name" value="MurD-like peptide ligases, catalytic domain"/>
    <property type="match status" value="1"/>
</dbReference>
<feature type="domain" description="Mur ligase C-terminal" evidence="24">
    <location>
        <begin position="283"/>
        <end position="404"/>
    </location>
</feature>
<dbReference type="InterPro" id="IPR036565">
    <property type="entry name" value="Mur-like_cat_sf"/>
</dbReference>
<dbReference type="PANTHER" id="PTHR11136">
    <property type="entry name" value="FOLYLPOLYGLUTAMATE SYNTHASE-RELATED"/>
    <property type="match status" value="1"/>
</dbReference>
<keyword evidence="11" id="KW-0479">Metal-binding</keyword>
<dbReference type="KEGG" id="asip:AQUSIP_00030"/>
<evidence type="ECO:0000256" key="4">
    <source>
        <dbReference type="ARBA" id="ARBA00005150"/>
    </source>
</evidence>
<evidence type="ECO:0000259" key="24">
    <source>
        <dbReference type="Pfam" id="PF02875"/>
    </source>
</evidence>
<keyword evidence="13 23" id="KW-0067">ATP-binding</keyword>
<dbReference type="GO" id="GO:0005524">
    <property type="term" value="F:ATP binding"/>
    <property type="evidence" value="ECO:0007669"/>
    <property type="project" value="UniProtKB-KW"/>
</dbReference>
<evidence type="ECO:0000256" key="14">
    <source>
        <dbReference type="ARBA" id="ARBA00022842"/>
    </source>
</evidence>
<comment type="function">
    <text evidence="2">Functions in two distinct reactions of the de novo folate biosynthetic pathway. Catalyzes the addition of a glutamate residue to dihydropteroate (7,8-dihydropteroate or H2Pte) to form dihydrofolate (7,8-dihydrofolate monoglutamate or H2Pte-Glu). Also catalyzes successive additions of L-glutamate to tetrahydrofolate or 10-formyltetrahydrofolate or 5,10-methylenetetrahydrofolate, leading to folylpolyglutamate derivatives.</text>
</comment>
<evidence type="ECO:0000256" key="20">
    <source>
        <dbReference type="ARBA" id="ARBA00047808"/>
    </source>
</evidence>
<comment type="catalytic activity">
    <reaction evidence="21">
        <text>(6R)-5,10-methylenetetrahydrofolyl-(gamma-L-Glu)(n) + L-glutamate + ATP = (6R)-5,10-methylenetetrahydrofolyl-(gamma-L-Glu)(n+1) + ADP + phosphate + H(+)</text>
        <dbReference type="Rhea" id="RHEA:51912"/>
        <dbReference type="Rhea" id="RHEA-COMP:13257"/>
        <dbReference type="Rhea" id="RHEA-COMP:13258"/>
        <dbReference type="ChEBI" id="CHEBI:15378"/>
        <dbReference type="ChEBI" id="CHEBI:29985"/>
        <dbReference type="ChEBI" id="CHEBI:30616"/>
        <dbReference type="ChEBI" id="CHEBI:43474"/>
        <dbReference type="ChEBI" id="CHEBI:136572"/>
        <dbReference type="ChEBI" id="CHEBI:456216"/>
        <dbReference type="EC" id="6.3.2.17"/>
    </reaction>
</comment>
<gene>
    <name evidence="25" type="primary">folC</name>
    <name evidence="25" type="ORF">AQUSIP_00030</name>
</gene>
<dbReference type="EC" id="6.3.2.12" evidence="7"/>
<accession>A0A5E4PEE0</accession>